<dbReference type="AlphaFoldDB" id="A0A1F7ICP2"/>
<dbReference type="EMBL" id="MGAF01000022">
    <property type="protein sequence ID" value="OGK41128.1"/>
    <property type="molecule type" value="Genomic_DNA"/>
</dbReference>
<comment type="caution">
    <text evidence="1">The sequence shown here is derived from an EMBL/GenBank/DDBJ whole genome shotgun (WGS) entry which is preliminary data.</text>
</comment>
<dbReference type="Proteomes" id="UP000179270">
    <property type="component" value="Unassembled WGS sequence"/>
</dbReference>
<organism evidence="1 2">
    <name type="scientific">Candidatus Roizmanbacteria bacterium RIFCSPLOWO2_01_FULL_35_13</name>
    <dbReference type="NCBI Taxonomy" id="1802055"/>
    <lineage>
        <taxon>Bacteria</taxon>
        <taxon>Candidatus Roizmaniibacteriota</taxon>
    </lineage>
</organism>
<sequence length="212" mass="24877">MIIRDLTKLSNLFFFSKNSLRALEKNEEKLNFNIKYWIKTGKIISLKNGLYITKSRWDKEINKDLYLEYLANKIYEPSYLSLEYIMNKYSLLTEAVYGITSITTKKTKSFVNGLASFNYSSMTPDLFTGYETTKAFDTFIFTASKAKAVFDYLYLRFIKNTPINKKIIEELRINWENITKSEFKNIEGYANKAKSLKVKQVISLIKKMYYAA</sequence>
<gene>
    <name evidence="1" type="ORF">A3A74_02180</name>
</gene>
<name>A0A1F7ICP2_9BACT</name>
<accession>A0A1F7ICP2</accession>
<reference evidence="1 2" key="1">
    <citation type="journal article" date="2016" name="Nat. Commun.">
        <title>Thousands of microbial genomes shed light on interconnected biogeochemical processes in an aquifer system.</title>
        <authorList>
            <person name="Anantharaman K."/>
            <person name="Brown C.T."/>
            <person name="Hug L.A."/>
            <person name="Sharon I."/>
            <person name="Castelle C.J."/>
            <person name="Probst A.J."/>
            <person name="Thomas B.C."/>
            <person name="Singh A."/>
            <person name="Wilkins M.J."/>
            <person name="Karaoz U."/>
            <person name="Brodie E.L."/>
            <person name="Williams K.H."/>
            <person name="Hubbard S.S."/>
            <person name="Banfield J.F."/>
        </authorList>
    </citation>
    <scope>NUCLEOTIDE SEQUENCE [LARGE SCALE GENOMIC DNA]</scope>
</reference>
<proteinExistence type="predicted"/>
<protein>
    <recommendedName>
        <fullName evidence="3">AbiEi antitoxin C-terminal domain-containing protein</fullName>
    </recommendedName>
</protein>
<evidence type="ECO:0000313" key="2">
    <source>
        <dbReference type="Proteomes" id="UP000179270"/>
    </source>
</evidence>
<dbReference type="STRING" id="1802055.A3A74_02180"/>
<evidence type="ECO:0000313" key="1">
    <source>
        <dbReference type="EMBL" id="OGK41128.1"/>
    </source>
</evidence>
<evidence type="ECO:0008006" key="3">
    <source>
        <dbReference type="Google" id="ProtNLM"/>
    </source>
</evidence>